<dbReference type="Proteomes" id="UP000199527">
    <property type="component" value="Unassembled WGS sequence"/>
</dbReference>
<evidence type="ECO:0000256" key="7">
    <source>
        <dbReference type="ARBA" id="ARBA00023288"/>
    </source>
</evidence>
<evidence type="ECO:0000256" key="2">
    <source>
        <dbReference type="ARBA" id="ARBA00022960"/>
    </source>
</evidence>
<reference evidence="9" key="1">
    <citation type="submission" date="2016-10" db="EMBL/GenBank/DDBJ databases">
        <authorList>
            <person name="Varghese N."/>
            <person name="Submissions S."/>
        </authorList>
    </citation>
    <scope>NUCLEOTIDE SEQUENCE [LARGE SCALE GENOMIC DNA]</scope>
    <source>
        <strain evidence="9">DSM 23317</strain>
    </source>
</reference>
<evidence type="ECO:0000313" key="8">
    <source>
        <dbReference type="EMBL" id="SDJ60987.1"/>
    </source>
</evidence>
<keyword evidence="2" id="KW-0133">Cell shape</keyword>
<protein>
    <recommendedName>
        <fullName evidence="10">Penicillin-binding protein activator</fullName>
    </recommendedName>
</protein>
<dbReference type="CDD" id="cd06339">
    <property type="entry name" value="PBP1_YraM_LppC_lipoprotein-like"/>
    <property type="match status" value="1"/>
</dbReference>
<dbReference type="PANTHER" id="PTHR38038:SF1">
    <property type="entry name" value="PENICILLIN-BINDING PROTEIN ACTIVATOR LPOA"/>
    <property type="match status" value="1"/>
</dbReference>
<keyword evidence="7" id="KW-0449">Lipoprotein</keyword>
<dbReference type="InterPro" id="IPR028082">
    <property type="entry name" value="Peripla_BP_I"/>
</dbReference>
<evidence type="ECO:0000256" key="5">
    <source>
        <dbReference type="ARBA" id="ARBA00023139"/>
    </source>
</evidence>
<dbReference type="AlphaFoldDB" id="A0A1G8V556"/>
<name>A0A1G8V556_9GAMM</name>
<evidence type="ECO:0000313" key="9">
    <source>
        <dbReference type="Proteomes" id="UP000199527"/>
    </source>
</evidence>
<dbReference type="OrthoDB" id="6708821at2"/>
<keyword evidence="4" id="KW-0472">Membrane</keyword>
<evidence type="ECO:0000256" key="6">
    <source>
        <dbReference type="ARBA" id="ARBA00023237"/>
    </source>
</evidence>
<evidence type="ECO:0000256" key="4">
    <source>
        <dbReference type="ARBA" id="ARBA00023136"/>
    </source>
</evidence>
<dbReference type="GO" id="GO:0008360">
    <property type="term" value="P:regulation of cell shape"/>
    <property type="evidence" value="ECO:0007669"/>
    <property type="project" value="UniProtKB-KW"/>
</dbReference>
<sequence>MAVILSEWVPVLKNFSSKLAKTAGLLALTMLLASCASGPTAPTSAPKTQVELGVVTDTPQHYLQQASQAEGDQQQRWLLLAARAYTEQGDLADAAQILAGLESRLSQAPQLQAEYRLLLSEQAMAAQKRAEALALLDWPLNWPLSNAQWQHYYRLKGELYQASAAPLPAAASFYTLSRYQPKDERQQSLDSLWQSLGQADEAQLRTAIGESQDPLWRGWLELAWLAKHFAIQPSTLVGELARWQRDNPQHPAARNLPADLQLALTVQPYRPQTVAVLLPLSGRVAAQAKSIQDGILARALEQETGRQVRFYDTGKLDAADAYQQAVTDGAEFIIGPLLKANVDKVMAIADPQLPMLMLNQPGIEFNNEDNHFFFALSPEEEAMHVAERLYQDGRTMPLVLAPASSVGRRMAREFDATWQTLTDKPVEVHYFDRTDTMQAAVRSALLVDASLAQIADVKQAFGNKTIADFRSRRDIDAIFVVADVNEVRLLKPFIDVNIAVFAEPPQLYTSSRANARSDSRQARGELDGLYVSDMPWLLGNTDNRQRIHTLWPDRSDSQLRLFAMGHDSWALIDRLAQMRVFSGYRVQGLSGQLAVTDKGVLSRQLGWAQYRRGKLRAEQ</sequence>
<dbReference type="Pfam" id="PF04348">
    <property type="entry name" value="LppC"/>
    <property type="match status" value="1"/>
</dbReference>
<keyword evidence="9" id="KW-1185">Reference proteome</keyword>
<keyword evidence="1" id="KW-0732">Signal</keyword>
<dbReference type="Gene3D" id="1.25.40.650">
    <property type="match status" value="1"/>
</dbReference>
<dbReference type="GO" id="GO:0031241">
    <property type="term" value="C:periplasmic side of cell outer membrane"/>
    <property type="evidence" value="ECO:0007669"/>
    <property type="project" value="TreeGrafter"/>
</dbReference>
<keyword evidence="5" id="KW-0564">Palmitate</keyword>
<dbReference type="GO" id="GO:0009252">
    <property type="term" value="P:peptidoglycan biosynthetic process"/>
    <property type="evidence" value="ECO:0007669"/>
    <property type="project" value="UniProtKB-KW"/>
</dbReference>
<gene>
    <name evidence="8" type="ORF">SAMN04488540_11098</name>
</gene>
<dbReference type="EMBL" id="FNEM01000010">
    <property type="protein sequence ID" value="SDJ60987.1"/>
    <property type="molecule type" value="Genomic_DNA"/>
</dbReference>
<dbReference type="Gene3D" id="1.25.40.10">
    <property type="entry name" value="Tetratricopeptide repeat domain"/>
    <property type="match status" value="1"/>
</dbReference>
<dbReference type="PANTHER" id="PTHR38038">
    <property type="entry name" value="PENICILLIN-BINDING PROTEIN ACTIVATOR LPOA"/>
    <property type="match status" value="1"/>
</dbReference>
<dbReference type="Gene3D" id="3.40.50.2300">
    <property type="match status" value="2"/>
</dbReference>
<dbReference type="GO" id="GO:0030234">
    <property type="term" value="F:enzyme regulator activity"/>
    <property type="evidence" value="ECO:0007669"/>
    <property type="project" value="TreeGrafter"/>
</dbReference>
<evidence type="ECO:0008006" key="10">
    <source>
        <dbReference type="Google" id="ProtNLM"/>
    </source>
</evidence>
<keyword evidence="6" id="KW-0998">Cell outer membrane</keyword>
<proteinExistence type="predicted"/>
<dbReference type="InterPro" id="IPR007443">
    <property type="entry name" value="LpoA"/>
</dbReference>
<dbReference type="InterPro" id="IPR011990">
    <property type="entry name" value="TPR-like_helical_dom_sf"/>
</dbReference>
<evidence type="ECO:0000256" key="1">
    <source>
        <dbReference type="ARBA" id="ARBA00022729"/>
    </source>
</evidence>
<accession>A0A1G8V556</accession>
<keyword evidence="3" id="KW-0573">Peptidoglycan synthesis</keyword>
<organism evidence="8 9">
    <name type="scientific">Ferrimonas sediminum</name>
    <dbReference type="NCBI Taxonomy" id="718193"/>
    <lineage>
        <taxon>Bacteria</taxon>
        <taxon>Pseudomonadati</taxon>
        <taxon>Pseudomonadota</taxon>
        <taxon>Gammaproteobacteria</taxon>
        <taxon>Alteromonadales</taxon>
        <taxon>Ferrimonadaceae</taxon>
        <taxon>Ferrimonas</taxon>
    </lineage>
</organism>
<dbReference type="SUPFAM" id="SSF53822">
    <property type="entry name" value="Periplasmic binding protein-like I"/>
    <property type="match status" value="1"/>
</dbReference>
<evidence type="ECO:0000256" key="3">
    <source>
        <dbReference type="ARBA" id="ARBA00022984"/>
    </source>
</evidence>